<dbReference type="RefSeq" id="WP_139384045.1">
    <property type="nucleotide sequence ID" value="NZ_FVZE01000006.1"/>
</dbReference>
<proteinExistence type="predicted"/>
<evidence type="ECO:0000256" key="1">
    <source>
        <dbReference type="SAM" id="Phobius"/>
    </source>
</evidence>
<evidence type="ECO:0000313" key="3">
    <source>
        <dbReference type="Proteomes" id="UP000190989"/>
    </source>
</evidence>
<feature type="transmembrane region" description="Helical" evidence="1">
    <location>
        <begin position="38"/>
        <end position="59"/>
    </location>
</feature>
<evidence type="ECO:0000313" key="2">
    <source>
        <dbReference type="EMBL" id="SLK06570.1"/>
    </source>
</evidence>
<name>A0A1U6IEZ7_9SPHN</name>
<dbReference type="AlphaFoldDB" id="A0A1U6IEZ7"/>
<reference evidence="3" key="1">
    <citation type="submission" date="2017-02" db="EMBL/GenBank/DDBJ databases">
        <authorList>
            <person name="Varghese N."/>
            <person name="Submissions S."/>
        </authorList>
    </citation>
    <scope>NUCLEOTIDE SEQUENCE [LARGE SCALE GENOMIC DNA]</scope>
    <source>
        <strain evidence="3">SM117</strain>
    </source>
</reference>
<dbReference type="EMBL" id="FVZE01000006">
    <property type="protein sequence ID" value="SLK06570.1"/>
    <property type="molecule type" value="Genomic_DNA"/>
</dbReference>
<keyword evidence="1" id="KW-0812">Transmembrane</keyword>
<dbReference type="STRING" id="428990.SAMN06295987_10610"/>
<accession>A0A1U6IEZ7</accession>
<protein>
    <submittedName>
        <fullName evidence="2">Uncharacterized protein</fullName>
    </submittedName>
</protein>
<dbReference type="Proteomes" id="UP000190989">
    <property type="component" value="Unassembled WGS sequence"/>
</dbReference>
<gene>
    <name evidence="2" type="ORF">SAMN06295987_10610</name>
</gene>
<keyword evidence="1" id="KW-0472">Membrane</keyword>
<organism evidence="2 3">
    <name type="scientific">Novosphingobium mathurense</name>
    <dbReference type="NCBI Taxonomy" id="428990"/>
    <lineage>
        <taxon>Bacteria</taxon>
        <taxon>Pseudomonadati</taxon>
        <taxon>Pseudomonadota</taxon>
        <taxon>Alphaproteobacteria</taxon>
        <taxon>Sphingomonadales</taxon>
        <taxon>Sphingomonadaceae</taxon>
        <taxon>Novosphingobium</taxon>
    </lineage>
</organism>
<keyword evidence="3" id="KW-1185">Reference proteome</keyword>
<sequence>MRRAPKPAVHPMDCRCRTCVPVQRAARAAPAIRAATRALVLVAALIAVPFIVAHALACARAGRG</sequence>
<keyword evidence="1" id="KW-1133">Transmembrane helix</keyword>